<sequence>MAALVIYISSDVSVEIVGSFFLRGILIGSISVEVPVAPKVRVATVSSPAEMLELDTHSSSEANPSEISPPPVSVAPMVLPFMCLDDSELDTEITERHVSPTPHDAMLTRPCRALTARKLVRPLPFHSLALRYTSHHLDRFTSRSSSSHSSSDHSSSGNAISGHSLSGHASPNTTVADSSTPPIFVYPPLARTSRCSEAYLRWRSASLSTMYPPTTSESSAGNSSFESYAGPSRKRYRFPAAIMISSIHATRALVPSRVDLLPPRKRFRDSISPEDSVEEDIDADELADIEMKLRLLRGAKGNGSIFGAAAGEQYTVNHPIFNVHNDLISSRTTLMEQMTQLTSMCEMFCQIIQKKQEERQINEEQAANALYWKIPACCDDDGDYNFAITPNEPIDSLSMGDEHLNTILATESDEFIKSCVENLVPNPSEFNGKNGCDVPTCFTTFSNILFDADYEFDSVDDQSLSDEDFLEEIISNPLFEEEIIPMKIDPHQFNAESDLIESMLNHDSSIIPSSSEIDSLLDEFAGELTLLKSIPLGIDKTDCYLEDEIRFTKRLLYDNSSPRPPEEFVFENSNTEIESFSPSPIPDDDDDSERDILILEELPSNYSLSVPENESFHFDIPLFSRPPAKPPDVENLRGAKGNGLEVDVRIDVEDVVEDVVESIDRCTIEVIVDVVARIDIPDGMLLPNVVEHLEKVEEVVQDIYGHVMEIPLQRIEDIKTRQRELEARSLIAGGETASDGDNGNDGNGNGLNENDGNGICGNRNLNENDWGVRPVARECTHQEFMKCQPLNFKGTEGAVGLIRWFEKMETMFHIRNCPEKYQLEYATCIVLNSALTRWNLHKRIVGTDAAFSMSWRELMKLMAEMVPEEEDRVEKFIGGLPDNIQGNVNAAKPTRLQDAVRIANNLMDQKLKGYATKNAENKRRLEVNQRDNRGQHPHFKRQNVGGQNVARAYMAGSNKKRGYARTLLYCKKCKLHHKRPCTVKCGKCNKVGHIARDCKNTVAVPTTQRASVVNQRVPTCFECRRKGHYRNECPKLKNQNRGNKVGKKIEKARGKAYVLGGGEANPDLNIFTGLLGHQFNIDLMLVELGSFDVIIGMDWSANHHAKETEDKSKKKRLEDVPIIQDFLKVFLEDLPGFPPMRQVEFQIDLIPGAVPVAHAPYRLAPTELQELSTQLQELFLKGFIRPSSSTWGALLQGSRVYSKIDLRSGYHQLRVQEEDIPKTTFRTCYYHYKFQVMLFGLTSAPTSKEEHAEHLKLILELLKKEELYAKFSKCEFWLSKLKQKLCSASILALPEGSENFVVYSDASRKGLSAVSMQREKRHYLYDTKCVVFTDRKSLQHILDQKELSMRQCRWFELWSDYDCKIHYHPGKANVVVKARKEEKYGTEDLCGMIKNLEPRDDRTLCLRNRSWIPCFGDLTTLNMHESHKSKYSIHPGSDKMYQDLKKLYCWPNMMSHPQTGPGRNTCPEA</sequence>
<dbReference type="SMART" id="SM00343">
    <property type="entry name" value="ZnF_C2HC"/>
    <property type="match status" value="2"/>
</dbReference>
<dbReference type="GO" id="GO:0003677">
    <property type="term" value="F:DNA binding"/>
    <property type="evidence" value="ECO:0007669"/>
    <property type="project" value="UniProtKB-KW"/>
</dbReference>
<feature type="domain" description="CCHC-type" evidence="3">
    <location>
        <begin position="984"/>
        <end position="1000"/>
    </location>
</feature>
<dbReference type="Gene3D" id="3.10.10.10">
    <property type="entry name" value="HIV Type 1 Reverse Transcriptase, subunit A, domain 1"/>
    <property type="match status" value="2"/>
</dbReference>
<dbReference type="InterPro" id="IPR036875">
    <property type="entry name" value="Znf_CCHC_sf"/>
</dbReference>
<dbReference type="PANTHER" id="PTHR24559:SF427">
    <property type="entry name" value="RNA-DIRECTED DNA POLYMERASE"/>
    <property type="match status" value="1"/>
</dbReference>
<feature type="region of interest" description="Disordered" evidence="2">
    <location>
        <begin position="141"/>
        <end position="181"/>
    </location>
</feature>
<organism evidence="4">
    <name type="scientific">Tanacetum cinerariifolium</name>
    <name type="common">Dalmatian daisy</name>
    <name type="synonym">Chrysanthemum cinerariifolium</name>
    <dbReference type="NCBI Taxonomy" id="118510"/>
    <lineage>
        <taxon>Eukaryota</taxon>
        <taxon>Viridiplantae</taxon>
        <taxon>Streptophyta</taxon>
        <taxon>Embryophyta</taxon>
        <taxon>Tracheophyta</taxon>
        <taxon>Spermatophyta</taxon>
        <taxon>Magnoliopsida</taxon>
        <taxon>eudicotyledons</taxon>
        <taxon>Gunneridae</taxon>
        <taxon>Pentapetalae</taxon>
        <taxon>asterids</taxon>
        <taxon>campanulids</taxon>
        <taxon>Asterales</taxon>
        <taxon>Asteraceae</taxon>
        <taxon>Asteroideae</taxon>
        <taxon>Anthemideae</taxon>
        <taxon>Anthemidinae</taxon>
        <taxon>Tanacetum</taxon>
    </lineage>
</organism>
<dbReference type="GO" id="GO:0004190">
    <property type="term" value="F:aspartic-type endopeptidase activity"/>
    <property type="evidence" value="ECO:0007669"/>
    <property type="project" value="UniProtKB-KW"/>
</dbReference>
<reference evidence="4" key="1">
    <citation type="journal article" date="2019" name="Sci. Rep.">
        <title>Draft genome of Tanacetum cinerariifolium, the natural source of mosquito coil.</title>
        <authorList>
            <person name="Yamashiro T."/>
            <person name="Shiraishi A."/>
            <person name="Satake H."/>
            <person name="Nakayama K."/>
        </authorList>
    </citation>
    <scope>NUCLEOTIDE SEQUENCE</scope>
</reference>
<dbReference type="GO" id="GO:0008270">
    <property type="term" value="F:zinc ion binding"/>
    <property type="evidence" value="ECO:0007669"/>
    <property type="project" value="UniProtKB-KW"/>
</dbReference>
<protein>
    <recommendedName>
        <fullName evidence="3">CCHC-type domain-containing protein</fullName>
    </recommendedName>
</protein>
<feature type="domain" description="CCHC-type" evidence="3">
    <location>
        <begin position="1020"/>
        <end position="1035"/>
    </location>
</feature>
<dbReference type="InterPro" id="IPR053134">
    <property type="entry name" value="RNA-dir_DNA_polymerase"/>
</dbReference>
<evidence type="ECO:0000313" key="4">
    <source>
        <dbReference type="EMBL" id="GEU36034.1"/>
    </source>
</evidence>
<feature type="region of interest" description="Disordered" evidence="2">
    <location>
        <begin position="732"/>
        <end position="751"/>
    </location>
</feature>
<dbReference type="Gene3D" id="3.30.70.270">
    <property type="match status" value="1"/>
</dbReference>
<dbReference type="InterPro" id="IPR001878">
    <property type="entry name" value="Znf_CCHC"/>
</dbReference>
<dbReference type="PANTHER" id="PTHR24559">
    <property type="entry name" value="TRANSPOSON TY3-I GAG-POL POLYPROTEIN"/>
    <property type="match status" value="1"/>
</dbReference>
<dbReference type="InterPro" id="IPR043128">
    <property type="entry name" value="Rev_trsase/Diguanyl_cyclase"/>
</dbReference>
<keyword evidence="1" id="KW-0862">Zinc</keyword>
<evidence type="ECO:0000256" key="2">
    <source>
        <dbReference type="SAM" id="MobiDB-lite"/>
    </source>
</evidence>
<feature type="compositionally biased region" description="Polar residues" evidence="2">
    <location>
        <begin position="157"/>
        <end position="181"/>
    </location>
</feature>
<dbReference type="EMBL" id="BKCJ010000761">
    <property type="protein sequence ID" value="GEU36034.1"/>
    <property type="molecule type" value="Genomic_DNA"/>
</dbReference>
<dbReference type="Pfam" id="PF00098">
    <property type="entry name" value="zf-CCHC"/>
    <property type="match status" value="1"/>
</dbReference>
<dbReference type="SUPFAM" id="SSF56672">
    <property type="entry name" value="DNA/RNA polymerases"/>
    <property type="match status" value="1"/>
</dbReference>
<proteinExistence type="predicted"/>
<keyword evidence="1" id="KW-0863">Zinc-finger</keyword>
<keyword evidence="1" id="KW-0479">Metal-binding</keyword>
<dbReference type="GO" id="GO:0006508">
    <property type="term" value="P:proteolysis"/>
    <property type="evidence" value="ECO:0007669"/>
    <property type="project" value="UniProtKB-KW"/>
</dbReference>
<dbReference type="InterPro" id="IPR043502">
    <property type="entry name" value="DNA/RNA_pol_sf"/>
</dbReference>
<dbReference type="Gene3D" id="4.10.60.10">
    <property type="entry name" value="Zinc finger, CCHC-type"/>
    <property type="match status" value="1"/>
</dbReference>
<accession>A0A6L2JK47</accession>
<dbReference type="PROSITE" id="PS50158">
    <property type="entry name" value="ZF_CCHC"/>
    <property type="match status" value="2"/>
</dbReference>
<evidence type="ECO:0000256" key="1">
    <source>
        <dbReference type="PROSITE-ProRule" id="PRU00047"/>
    </source>
</evidence>
<comment type="caution">
    <text evidence="4">The sequence shown here is derived from an EMBL/GenBank/DDBJ whole genome shotgun (WGS) entry which is preliminary data.</text>
</comment>
<evidence type="ECO:0000259" key="3">
    <source>
        <dbReference type="PROSITE" id="PS50158"/>
    </source>
</evidence>
<dbReference type="SUPFAM" id="SSF57756">
    <property type="entry name" value="Retrovirus zinc finger-like domains"/>
    <property type="match status" value="1"/>
</dbReference>
<name>A0A6L2JK47_TANCI</name>
<gene>
    <name evidence="4" type="ORF">Tci_008012</name>
</gene>
<feature type="compositionally biased region" description="Low complexity" evidence="2">
    <location>
        <begin position="142"/>
        <end position="156"/>
    </location>
</feature>